<feature type="domain" description="Endonuclease/exonuclease/phosphatase" evidence="7">
    <location>
        <begin position="19"/>
        <end position="237"/>
    </location>
</feature>
<reference evidence="8" key="1">
    <citation type="submission" date="2025-08" db="UniProtKB">
        <authorList>
            <consortium name="Ensembl"/>
        </authorList>
    </citation>
    <scope>IDENTIFICATION</scope>
</reference>
<dbReference type="GO" id="GO:0005634">
    <property type="term" value="C:nucleus"/>
    <property type="evidence" value="ECO:0007669"/>
    <property type="project" value="TreeGrafter"/>
</dbReference>
<keyword evidence="2 5" id="KW-0540">Nuclease</keyword>
<evidence type="ECO:0000256" key="3">
    <source>
        <dbReference type="ARBA" id="ARBA00022759"/>
    </source>
</evidence>
<evidence type="ECO:0000259" key="7">
    <source>
        <dbReference type="Pfam" id="PF03372"/>
    </source>
</evidence>
<dbReference type="OMA" id="TNANTCP"/>
<keyword evidence="9" id="KW-1185">Reference proteome</keyword>
<organism evidence="8 9">
    <name type="scientific">Cyprinus carpio carpio</name>
    <dbReference type="NCBI Taxonomy" id="630221"/>
    <lineage>
        <taxon>Eukaryota</taxon>
        <taxon>Metazoa</taxon>
        <taxon>Chordata</taxon>
        <taxon>Craniata</taxon>
        <taxon>Vertebrata</taxon>
        <taxon>Euteleostomi</taxon>
        <taxon>Actinopterygii</taxon>
        <taxon>Neopterygii</taxon>
        <taxon>Teleostei</taxon>
        <taxon>Ostariophysi</taxon>
        <taxon>Cypriniformes</taxon>
        <taxon>Cyprinidae</taxon>
        <taxon>Cyprininae</taxon>
        <taxon>Cyprinus</taxon>
    </lineage>
</organism>
<dbReference type="Ensembl" id="ENSCCRT00000114976.1">
    <property type="protein sequence ID" value="ENSCCRP00000150849.1"/>
    <property type="gene ID" value="ENSCCRG00000065204.1"/>
</dbReference>
<evidence type="ECO:0000313" key="8">
    <source>
        <dbReference type="Ensembl" id="ENSCCRP00000150849.1"/>
    </source>
</evidence>
<proteinExistence type="inferred from homology"/>
<evidence type="ECO:0000256" key="2">
    <source>
        <dbReference type="ARBA" id="ARBA00022722"/>
    </source>
</evidence>
<evidence type="ECO:0000256" key="1">
    <source>
        <dbReference type="ARBA" id="ARBA00007359"/>
    </source>
</evidence>
<dbReference type="InterPro" id="IPR036691">
    <property type="entry name" value="Endo/exonu/phosph_ase_sf"/>
</dbReference>
<keyword evidence="4 5" id="KW-0378">Hydrolase</keyword>
<dbReference type="SMART" id="SM00476">
    <property type="entry name" value="DNaseIc"/>
    <property type="match status" value="1"/>
</dbReference>
<evidence type="ECO:0000256" key="4">
    <source>
        <dbReference type="ARBA" id="ARBA00022801"/>
    </source>
</evidence>
<dbReference type="PRINTS" id="PR00130">
    <property type="entry name" value="DNASEI"/>
</dbReference>
<dbReference type="InterPro" id="IPR005135">
    <property type="entry name" value="Endo/exonuclease/phosphatase"/>
</dbReference>
<dbReference type="PIRSF" id="PIRSF000988">
    <property type="entry name" value="DNase_I_euk"/>
    <property type="match status" value="1"/>
</dbReference>
<dbReference type="Pfam" id="PF03372">
    <property type="entry name" value="Exo_endo_phos"/>
    <property type="match status" value="1"/>
</dbReference>
<reference evidence="8" key="2">
    <citation type="submission" date="2025-09" db="UniProtKB">
        <authorList>
            <consortium name="Ensembl"/>
        </authorList>
    </citation>
    <scope>IDENTIFICATION</scope>
</reference>
<sequence length="282" mass="32816">MCKGHDSGRHGQKCIMKVASFNVQRFGNAKLSETFVQETLIKIVSRYDIILILEVVDSSGIAVERFLKALNEYHRTIKYKMVISTRLGRGEQQEQYMFLYRDKVVDVVDSYQYKDNQPGDEDAFSTEPYAVRFRCRNTVLEDLVLIPVHIKPEDAEKELDELYDVFRVVKKKWKTENIMILGEFNTDGRYLSEAAKKRTKIWGNNFHWLIEDGVDTTASNNNEYTYDQIVVYGDVMLNAVVPNSAKSFNFQKAYELTDEEVYENQFLFGLKTLFLITLTIKT</sequence>
<protein>
    <recommendedName>
        <fullName evidence="5">Deoxyribonuclease</fullName>
    </recommendedName>
</protein>
<evidence type="ECO:0000256" key="6">
    <source>
        <dbReference type="PIRSR" id="PIRSR000988-1"/>
    </source>
</evidence>
<dbReference type="AlphaFoldDB" id="A0A9J8AZT7"/>
<evidence type="ECO:0000256" key="5">
    <source>
        <dbReference type="PIRNR" id="PIRNR000988"/>
    </source>
</evidence>
<dbReference type="InterPro" id="IPR016202">
    <property type="entry name" value="DNase_I"/>
</dbReference>
<dbReference type="Gene3D" id="3.60.10.10">
    <property type="entry name" value="Endonuclease/exonuclease/phosphatase"/>
    <property type="match status" value="1"/>
</dbReference>
<dbReference type="SUPFAM" id="SSF56219">
    <property type="entry name" value="DNase I-like"/>
    <property type="match status" value="1"/>
</dbReference>
<dbReference type="PANTHER" id="PTHR11371">
    <property type="entry name" value="DEOXYRIBONUCLEASE"/>
    <property type="match status" value="1"/>
</dbReference>
<dbReference type="PANTHER" id="PTHR11371:SF26">
    <property type="entry name" value="DEOXYRIBONUCLEASE"/>
    <property type="match status" value="1"/>
</dbReference>
<dbReference type="GO" id="GO:0004530">
    <property type="term" value="F:deoxyribonuclease I activity"/>
    <property type="evidence" value="ECO:0007669"/>
    <property type="project" value="TreeGrafter"/>
</dbReference>
<evidence type="ECO:0000313" key="9">
    <source>
        <dbReference type="Proteomes" id="UP001108240"/>
    </source>
</evidence>
<feature type="active site" evidence="6">
    <location>
        <position position="149"/>
    </location>
</feature>
<keyword evidence="3 5" id="KW-0255">Endonuclease</keyword>
<comment type="similarity">
    <text evidence="1 5">Belongs to the DNase I family.</text>
</comment>
<dbReference type="GO" id="GO:0003677">
    <property type="term" value="F:DNA binding"/>
    <property type="evidence" value="ECO:0007669"/>
    <property type="project" value="TreeGrafter"/>
</dbReference>
<name>A0A9J8AZT7_CYPCA</name>
<feature type="active site" evidence="6">
    <location>
        <position position="94"/>
    </location>
</feature>
<dbReference type="GO" id="GO:0006308">
    <property type="term" value="P:DNA catabolic process"/>
    <property type="evidence" value="ECO:0007669"/>
    <property type="project" value="InterPro"/>
</dbReference>
<dbReference type="GeneTree" id="ENSGT00950000182846"/>
<dbReference type="Proteomes" id="UP001108240">
    <property type="component" value="Unplaced"/>
</dbReference>
<accession>A0A9J8AZT7</accession>